<reference evidence="2 3" key="1">
    <citation type="journal article" date="2018" name="Elife">
        <title>Firefly genomes illuminate parallel origins of bioluminescence in beetles.</title>
        <authorList>
            <person name="Fallon T.R."/>
            <person name="Lower S.E."/>
            <person name="Chang C.H."/>
            <person name="Bessho-Uehara M."/>
            <person name="Martin G.J."/>
            <person name="Bewick A.J."/>
            <person name="Behringer M."/>
            <person name="Debat H.J."/>
            <person name="Wong I."/>
            <person name="Day J.C."/>
            <person name="Suvorov A."/>
            <person name="Silva C.J."/>
            <person name="Stanger-Hall K.F."/>
            <person name="Hall D.W."/>
            <person name="Schmitz R.J."/>
            <person name="Nelson D.R."/>
            <person name="Lewis S.M."/>
            <person name="Shigenobu S."/>
            <person name="Bybee S.M."/>
            <person name="Larracuente A.M."/>
            <person name="Oba Y."/>
            <person name="Weng J.K."/>
        </authorList>
    </citation>
    <scope>NUCLEOTIDE SEQUENCE [LARGE SCALE GENOMIC DNA]</scope>
    <source>
        <strain evidence="2">1611_PpyrPB1</strain>
        <tissue evidence="2">Whole body</tissue>
    </source>
</reference>
<accession>A0A5N4AQS1</accession>
<name>A0A5N4AQS1_PHOPY</name>
<keyword evidence="1" id="KW-0732">Signal</keyword>
<dbReference type="Proteomes" id="UP000327044">
    <property type="component" value="Unassembled WGS sequence"/>
</dbReference>
<dbReference type="AlphaFoldDB" id="A0A5N4AQS1"/>
<dbReference type="InParanoid" id="A0A5N4AQS1"/>
<keyword evidence="3" id="KW-1185">Reference proteome</keyword>
<feature type="signal peptide" evidence="1">
    <location>
        <begin position="1"/>
        <end position="21"/>
    </location>
</feature>
<proteinExistence type="predicted"/>
<evidence type="ECO:0008006" key="4">
    <source>
        <dbReference type="Google" id="ProtNLM"/>
    </source>
</evidence>
<dbReference type="EMBL" id="VVIM01000005">
    <property type="protein sequence ID" value="KAB0799613.1"/>
    <property type="molecule type" value="Genomic_DNA"/>
</dbReference>
<organism evidence="2 3">
    <name type="scientific">Photinus pyralis</name>
    <name type="common">Common eastern firefly</name>
    <name type="synonym">Lampyris pyralis</name>
    <dbReference type="NCBI Taxonomy" id="7054"/>
    <lineage>
        <taxon>Eukaryota</taxon>
        <taxon>Metazoa</taxon>
        <taxon>Ecdysozoa</taxon>
        <taxon>Arthropoda</taxon>
        <taxon>Hexapoda</taxon>
        <taxon>Insecta</taxon>
        <taxon>Pterygota</taxon>
        <taxon>Neoptera</taxon>
        <taxon>Endopterygota</taxon>
        <taxon>Coleoptera</taxon>
        <taxon>Polyphaga</taxon>
        <taxon>Elateriformia</taxon>
        <taxon>Elateroidea</taxon>
        <taxon>Lampyridae</taxon>
        <taxon>Lampyrinae</taxon>
        <taxon>Photinus</taxon>
    </lineage>
</organism>
<evidence type="ECO:0000256" key="1">
    <source>
        <dbReference type="SAM" id="SignalP"/>
    </source>
</evidence>
<gene>
    <name evidence="2" type="ORF">PPYR_07493</name>
</gene>
<sequence>MKLGTLLTLAFGYCLLSTTFAAPPEQQVMLEDMERQNVGEDHRERYEYTYQQQIRPKLPQRVEKPQNMRMEYGFRPMKTAVAHVPNNQYYEQQSQSLLTYQPSGLAQSPPAYFIYQPVQQREQQANVQPITDNYLTQYVYLQQPSNNIDTAYDPRTNLQYFMYIQPEYLQSGASTLQPQLSSSYLYQGDKLQYQLVSPSAVQPQVTYIPKTLPTPQKFSSSSLVHGPKSLLDSYVPSHLQVKYINQLQRVPKRKFQSHGLSKNLRPEQNM</sequence>
<feature type="chain" id="PRO_5024349336" description="DUF4794 domain-containing protein" evidence="1">
    <location>
        <begin position="22"/>
        <end position="270"/>
    </location>
</feature>
<comment type="caution">
    <text evidence="2">The sequence shown here is derived from an EMBL/GenBank/DDBJ whole genome shotgun (WGS) entry which is preliminary data.</text>
</comment>
<evidence type="ECO:0000313" key="2">
    <source>
        <dbReference type="EMBL" id="KAB0799613.1"/>
    </source>
</evidence>
<evidence type="ECO:0000313" key="3">
    <source>
        <dbReference type="Proteomes" id="UP000327044"/>
    </source>
</evidence>
<protein>
    <recommendedName>
        <fullName evidence="4">DUF4794 domain-containing protein</fullName>
    </recommendedName>
</protein>